<reference evidence="1" key="1">
    <citation type="journal article" date="2022" name="Int. J. Mol. Sci.">
        <title>Draft Genome of Tanacetum Coccineum: Genomic Comparison of Closely Related Tanacetum-Family Plants.</title>
        <authorList>
            <person name="Yamashiro T."/>
            <person name="Shiraishi A."/>
            <person name="Nakayama K."/>
            <person name="Satake H."/>
        </authorList>
    </citation>
    <scope>NUCLEOTIDE SEQUENCE</scope>
</reference>
<keyword evidence="2" id="KW-1185">Reference proteome</keyword>
<protein>
    <submittedName>
        <fullName evidence="1">Uncharacterized protein</fullName>
    </submittedName>
</protein>
<evidence type="ECO:0000313" key="1">
    <source>
        <dbReference type="EMBL" id="GJS88355.1"/>
    </source>
</evidence>
<proteinExistence type="predicted"/>
<comment type="caution">
    <text evidence="1">The sequence shown here is derived from an EMBL/GenBank/DDBJ whole genome shotgun (WGS) entry which is preliminary data.</text>
</comment>
<evidence type="ECO:0000313" key="2">
    <source>
        <dbReference type="Proteomes" id="UP001151760"/>
    </source>
</evidence>
<name>A0ABQ4ZES8_9ASTR</name>
<dbReference type="Proteomes" id="UP001151760">
    <property type="component" value="Unassembled WGS sequence"/>
</dbReference>
<sequence>MSSSSMLDFCFFDLHFQCPPPLSSLFENGSILRENVPSCLFLGDSDPSRLILEKTLGVGSGLLDMLWLRDGIKLLVGPNLQATGGLDLVLNEVVEKISCRNESKPSALLWGQAPRLDSGVRVRKHVVRGPKTCCTYYTSSKVLEDSDMDISADDDKRDDDDATSFGVFVYNKSQELPKFTSFNLVVTTSSMEDFSNLLYDPPVHELMDILSKLVYTDAHTTSTVANLEGNHEVLSYLSSASEVPFGTNIDVQATEFDLQEMFPDDADHPISSPLTTITHDLEVEQKFKEYDQKLEALTSINVPKAIEEAIQAKVITEMKKQLPTYVPISIAKFVKPQMEWKLKMLNRMYQNKSNETYDTNQKLYNTLYESITLDQEALDAQDKGHPSIKDHILGPSTVAMVKKLKALIKKDKLTIEDLEGAGLEKLKKQYKNDVELEYYDDQLKASILTKA</sequence>
<accession>A0ABQ4ZES8</accession>
<gene>
    <name evidence="1" type="ORF">Tco_0770991</name>
</gene>
<reference evidence="1" key="2">
    <citation type="submission" date="2022-01" db="EMBL/GenBank/DDBJ databases">
        <authorList>
            <person name="Yamashiro T."/>
            <person name="Shiraishi A."/>
            <person name="Satake H."/>
            <person name="Nakayama K."/>
        </authorList>
    </citation>
    <scope>NUCLEOTIDE SEQUENCE</scope>
</reference>
<organism evidence="1 2">
    <name type="scientific">Tanacetum coccineum</name>
    <dbReference type="NCBI Taxonomy" id="301880"/>
    <lineage>
        <taxon>Eukaryota</taxon>
        <taxon>Viridiplantae</taxon>
        <taxon>Streptophyta</taxon>
        <taxon>Embryophyta</taxon>
        <taxon>Tracheophyta</taxon>
        <taxon>Spermatophyta</taxon>
        <taxon>Magnoliopsida</taxon>
        <taxon>eudicotyledons</taxon>
        <taxon>Gunneridae</taxon>
        <taxon>Pentapetalae</taxon>
        <taxon>asterids</taxon>
        <taxon>campanulids</taxon>
        <taxon>Asterales</taxon>
        <taxon>Asteraceae</taxon>
        <taxon>Asteroideae</taxon>
        <taxon>Anthemideae</taxon>
        <taxon>Anthemidinae</taxon>
        <taxon>Tanacetum</taxon>
    </lineage>
</organism>
<dbReference type="EMBL" id="BQNB010011266">
    <property type="protein sequence ID" value="GJS88355.1"/>
    <property type="molecule type" value="Genomic_DNA"/>
</dbReference>